<dbReference type="InterPro" id="IPR036397">
    <property type="entry name" value="RNaseH_sf"/>
</dbReference>
<feature type="compositionally biased region" description="Polar residues" evidence="1">
    <location>
        <begin position="23"/>
        <end position="36"/>
    </location>
</feature>
<dbReference type="PANTHER" id="PTHR37984:SF5">
    <property type="entry name" value="PROTEIN NYNRIN-LIKE"/>
    <property type="match status" value="1"/>
</dbReference>
<dbReference type="GO" id="GO:0015074">
    <property type="term" value="P:DNA integration"/>
    <property type="evidence" value="ECO:0007669"/>
    <property type="project" value="InterPro"/>
</dbReference>
<dbReference type="Gene3D" id="3.30.420.10">
    <property type="entry name" value="Ribonuclease H-like superfamily/Ribonuclease H"/>
    <property type="match status" value="1"/>
</dbReference>
<dbReference type="AlphaFoldDB" id="A0AAF0UYD1"/>
<evidence type="ECO:0000259" key="2">
    <source>
        <dbReference type="PROSITE" id="PS50994"/>
    </source>
</evidence>
<evidence type="ECO:0000256" key="1">
    <source>
        <dbReference type="SAM" id="MobiDB-lite"/>
    </source>
</evidence>
<name>A0AAF0UYD1_SOLVR</name>
<dbReference type="EMBL" id="CP133622">
    <property type="protein sequence ID" value="WMV55012.1"/>
    <property type="molecule type" value="Genomic_DNA"/>
</dbReference>
<dbReference type="Proteomes" id="UP001234989">
    <property type="component" value="Chromosome 11"/>
</dbReference>
<dbReference type="InterPro" id="IPR050951">
    <property type="entry name" value="Retrovirus_Pol_polyprotein"/>
</dbReference>
<dbReference type="InterPro" id="IPR012337">
    <property type="entry name" value="RNaseH-like_sf"/>
</dbReference>
<reference evidence="3" key="1">
    <citation type="submission" date="2023-08" db="EMBL/GenBank/DDBJ databases">
        <title>A de novo genome assembly of Solanum verrucosum Schlechtendal, a Mexican diploid species geographically isolated from the other diploid A-genome species in potato relatives.</title>
        <authorList>
            <person name="Hosaka K."/>
        </authorList>
    </citation>
    <scope>NUCLEOTIDE SEQUENCE</scope>
    <source>
        <tissue evidence="3">Young leaves</tissue>
    </source>
</reference>
<evidence type="ECO:0000313" key="4">
    <source>
        <dbReference type="Proteomes" id="UP001234989"/>
    </source>
</evidence>
<accession>A0AAF0UYD1</accession>
<sequence>MSRTLVQEHNKVPLVPAMKSKDSPWNSSPDRSSQFTSHFRKSFQRGLSTQVYLSTVVHPQTNGQAERIIQTLQDLLRASVIDFKGSWDDHIPLIEFAYNNSYHSSI</sequence>
<dbReference type="PANTHER" id="PTHR37984">
    <property type="entry name" value="PROTEIN CBG26694"/>
    <property type="match status" value="1"/>
</dbReference>
<feature type="compositionally biased region" description="Basic and acidic residues" evidence="1">
    <location>
        <begin position="1"/>
        <end position="11"/>
    </location>
</feature>
<feature type="domain" description="Integrase catalytic" evidence="2">
    <location>
        <begin position="1"/>
        <end position="106"/>
    </location>
</feature>
<gene>
    <name evidence="3" type="ORF">MTR67_048397</name>
</gene>
<feature type="region of interest" description="Disordered" evidence="1">
    <location>
        <begin position="1"/>
        <end position="36"/>
    </location>
</feature>
<dbReference type="GO" id="GO:0003676">
    <property type="term" value="F:nucleic acid binding"/>
    <property type="evidence" value="ECO:0007669"/>
    <property type="project" value="InterPro"/>
</dbReference>
<protein>
    <recommendedName>
        <fullName evidence="2">Integrase catalytic domain-containing protein</fullName>
    </recommendedName>
</protein>
<organism evidence="3 4">
    <name type="scientific">Solanum verrucosum</name>
    <dbReference type="NCBI Taxonomy" id="315347"/>
    <lineage>
        <taxon>Eukaryota</taxon>
        <taxon>Viridiplantae</taxon>
        <taxon>Streptophyta</taxon>
        <taxon>Embryophyta</taxon>
        <taxon>Tracheophyta</taxon>
        <taxon>Spermatophyta</taxon>
        <taxon>Magnoliopsida</taxon>
        <taxon>eudicotyledons</taxon>
        <taxon>Gunneridae</taxon>
        <taxon>Pentapetalae</taxon>
        <taxon>asterids</taxon>
        <taxon>lamiids</taxon>
        <taxon>Solanales</taxon>
        <taxon>Solanaceae</taxon>
        <taxon>Solanoideae</taxon>
        <taxon>Solaneae</taxon>
        <taxon>Solanum</taxon>
    </lineage>
</organism>
<evidence type="ECO:0000313" key="3">
    <source>
        <dbReference type="EMBL" id="WMV55012.1"/>
    </source>
</evidence>
<keyword evidence="4" id="KW-1185">Reference proteome</keyword>
<proteinExistence type="predicted"/>
<dbReference type="SUPFAM" id="SSF53098">
    <property type="entry name" value="Ribonuclease H-like"/>
    <property type="match status" value="1"/>
</dbReference>
<dbReference type="InterPro" id="IPR001584">
    <property type="entry name" value="Integrase_cat-core"/>
</dbReference>
<dbReference type="PROSITE" id="PS50994">
    <property type="entry name" value="INTEGRASE"/>
    <property type="match status" value="1"/>
</dbReference>